<reference evidence="2" key="1">
    <citation type="journal article" date="2019" name="Int. J. Syst. Evol. Microbiol.">
        <title>The Global Catalogue of Microorganisms (GCM) 10K type strain sequencing project: providing services to taxonomists for standard genome sequencing and annotation.</title>
        <authorList>
            <consortium name="The Broad Institute Genomics Platform"/>
            <consortium name="The Broad Institute Genome Sequencing Center for Infectious Disease"/>
            <person name="Wu L."/>
            <person name="Ma J."/>
        </authorList>
    </citation>
    <scope>NUCLEOTIDE SEQUENCE [LARGE SCALE GENOMIC DNA]</scope>
    <source>
        <strain evidence="2">KCTC 52232</strain>
    </source>
</reference>
<sequence>MKTLLIPTDFKLESLNAVSRLVETLHPQKLNIVMVHMLGITDCMGELELLSRRSVEYRLISSEFYNSCIRLKQQHADVIEKIDVTFFYGYTMAAFRNFLDAQDIDAIVKLDDYDYQLLTEKSINPNNLMHRSGKEIIWASTKPVQYTPQLVEEYAPALQVPELEEEVV</sequence>
<comment type="caution">
    <text evidence="1">The sequence shown here is derived from an EMBL/GenBank/DDBJ whole genome shotgun (WGS) entry which is preliminary data.</text>
</comment>
<evidence type="ECO:0008006" key="3">
    <source>
        <dbReference type="Google" id="ProtNLM"/>
    </source>
</evidence>
<accession>A0ABW5XRI4</accession>
<proteinExistence type="predicted"/>
<evidence type="ECO:0000313" key="2">
    <source>
        <dbReference type="Proteomes" id="UP001597601"/>
    </source>
</evidence>
<name>A0ABW5XRI4_9SPHI</name>
<dbReference type="Proteomes" id="UP001597601">
    <property type="component" value="Unassembled WGS sequence"/>
</dbReference>
<dbReference type="EMBL" id="JBHUON010000015">
    <property type="protein sequence ID" value="MFD2865632.1"/>
    <property type="molecule type" value="Genomic_DNA"/>
</dbReference>
<keyword evidence="2" id="KW-1185">Reference proteome</keyword>
<dbReference type="RefSeq" id="WP_377128303.1">
    <property type="nucleotide sequence ID" value="NZ_JBHUON010000015.1"/>
</dbReference>
<evidence type="ECO:0000313" key="1">
    <source>
        <dbReference type="EMBL" id="MFD2865632.1"/>
    </source>
</evidence>
<organism evidence="1 2">
    <name type="scientific">Mucilaginibacter antarcticus</name>
    <dbReference type="NCBI Taxonomy" id="1855725"/>
    <lineage>
        <taxon>Bacteria</taxon>
        <taxon>Pseudomonadati</taxon>
        <taxon>Bacteroidota</taxon>
        <taxon>Sphingobacteriia</taxon>
        <taxon>Sphingobacteriales</taxon>
        <taxon>Sphingobacteriaceae</taxon>
        <taxon>Mucilaginibacter</taxon>
    </lineage>
</organism>
<gene>
    <name evidence="1" type="ORF">ACFSYC_13105</name>
</gene>
<protein>
    <recommendedName>
        <fullName evidence="3">Universal stress protein family protein</fullName>
    </recommendedName>
</protein>